<evidence type="ECO:0000259" key="7">
    <source>
        <dbReference type="Pfam" id="PF02770"/>
    </source>
</evidence>
<dbReference type="InterPro" id="IPR013786">
    <property type="entry name" value="AcylCoA_DH/ox_N"/>
</dbReference>
<dbReference type="PROSITE" id="PS00073">
    <property type="entry name" value="ACYL_COA_DH_2"/>
    <property type="match status" value="1"/>
</dbReference>
<evidence type="ECO:0000256" key="1">
    <source>
        <dbReference type="ARBA" id="ARBA00001974"/>
    </source>
</evidence>
<feature type="domain" description="Acyl-CoA oxidase/dehydrogenase middle" evidence="7">
    <location>
        <begin position="173"/>
        <end position="268"/>
    </location>
</feature>
<dbReference type="Proteomes" id="UP000010433">
    <property type="component" value="Unassembled WGS sequence"/>
</dbReference>
<comment type="cofactor">
    <cofactor evidence="1 5">
        <name>FAD</name>
        <dbReference type="ChEBI" id="CHEBI:57692"/>
    </cofactor>
</comment>
<dbReference type="InterPro" id="IPR036797">
    <property type="entry name" value="Acyl-CoA_dehydrogenase_C_sf"/>
</dbReference>
<dbReference type="InterPro" id="IPR037069">
    <property type="entry name" value="AcylCoA_DH/ox_N_sf"/>
</dbReference>
<dbReference type="Gene3D" id="1.20.140.10">
    <property type="entry name" value="Butyryl-CoA Dehydrogenase, subunit A, domain 3"/>
    <property type="match status" value="1"/>
</dbReference>
<feature type="domain" description="Acyl-CoA dehydrogenase/oxidase C-terminal" evidence="6">
    <location>
        <begin position="283"/>
        <end position="444"/>
    </location>
</feature>
<sequence length="575" mass="65403">MANYFLDSPELEFHLHHPLMKKIVELKERNFEDKDKYEDAPVDYEDAIENYKRLLEITGDITANIIEPNSESVDEEGPHLVDGRMVYASKTFENLDATRKAGLWGVSMPRRYGGLNLPITPYSMASEMMATADAGFQNIWSLQDCIETLYEFGNEEQRKKYIPRVCQGETMSMDLTEPDAGSDLQSAMLKATYSEKDGCWLLNGVKRFITNGDSDIHLVLARSEEGTKDGRGLSMFIYDKRQGGVTVRHIEHKLGIHGSPTCELVYKNAKAELCGETRLGLIKYVMALMNGARLGIAAQSVGVSQAAYTEGLNYARERKQFDTAIIDFPAVYDMLSRMKAKVDAGRAILYQTARYVDIYKALDDIARDRKLTPEERAEQKKYTRLADAFTPLAKGMNSEYANQNAYDAIQIHGGSGFIMEYKSQRLYRDARIFSIYEGTTQLQVVAAIRYITNGTYISIIKEMLEEEVSGEFAGLKERVAKMTILYEECVNTIKEEGNQEKQDFLARRLYEMTADILMSLLILADASKAPHLFTKSANVYVRYAEEEVNGHYLFIKNFKPEDVEFYRQNNREPAE</sequence>
<feature type="domain" description="Acyl-CoA dehydrogenase C-terminal" evidence="9">
    <location>
        <begin position="452"/>
        <end position="563"/>
    </location>
</feature>
<dbReference type="AlphaFoldDB" id="L1NIF4"/>
<dbReference type="RefSeq" id="WP_009161735.1">
    <property type="nucleotide sequence ID" value="NZ_KB290974.1"/>
</dbReference>
<dbReference type="SUPFAM" id="SSF158494">
    <property type="entry name" value="PG0775 C-terminal domain-like"/>
    <property type="match status" value="1"/>
</dbReference>
<evidence type="ECO:0000256" key="4">
    <source>
        <dbReference type="ARBA" id="ARBA00022827"/>
    </source>
</evidence>
<dbReference type="PANTHER" id="PTHR42803">
    <property type="entry name" value="ACYL-COA DEHYDROGENASE"/>
    <property type="match status" value="1"/>
</dbReference>
<dbReference type="InterPro" id="IPR052166">
    <property type="entry name" value="Diverse_Acyl-CoA_DH"/>
</dbReference>
<evidence type="ECO:0000256" key="2">
    <source>
        <dbReference type="ARBA" id="ARBA00009347"/>
    </source>
</evidence>
<accession>L1NIF4</accession>
<dbReference type="SUPFAM" id="SSF47203">
    <property type="entry name" value="Acyl-CoA dehydrogenase C-terminal domain-like"/>
    <property type="match status" value="1"/>
</dbReference>
<evidence type="ECO:0000256" key="3">
    <source>
        <dbReference type="ARBA" id="ARBA00022630"/>
    </source>
</evidence>
<evidence type="ECO:0000259" key="9">
    <source>
        <dbReference type="Pfam" id="PF12186"/>
    </source>
</evidence>
<comment type="caution">
    <text evidence="10">The sequence shown here is derived from an EMBL/GenBank/DDBJ whole genome shotgun (WGS) entry which is preliminary data.</text>
</comment>
<dbReference type="Pfam" id="PF02771">
    <property type="entry name" value="Acyl-CoA_dh_N"/>
    <property type="match status" value="1"/>
</dbReference>
<proteinExistence type="inferred from homology"/>
<dbReference type="PANTHER" id="PTHR42803:SF1">
    <property type="entry name" value="BROAD-SPECIFICITY LINEAR ACYL-COA DEHYDROGENASE FADE5"/>
    <property type="match status" value="1"/>
</dbReference>
<reference evidence="10 11" key="1">
    <citation type="submission" date="2012-05" db="EMBL/GenBank/DDBJ databases">
        <authorList>
            <person name="Weinstock G."/>
            <person name="Sodergren E."/>
            <person name="Lobos E.A."/>
            <person name="Fulton L."/>
            <person name="Fulton R."/>
            <person name="Courtney L."/>
            <person name="Fronick C."/>
            <person name="O'Laughlin M."/>
            <person name="Godfrey J."/>
            <person name="Wilson R.M."/>
            <person name="Miner T."/>
            <person name="Farmer C."/>
            <person name="Delehaunty K."/>
            <person name="Cordes M."/>
            <person name="Minx P."/>
            <person name="Tomlinson C."/>
            <person name="Chen J."/>
            <person name="Wollam A."/>
            <person name="Pepin K.H."/>
            <person name="Bhonagiri V."/>
            <person name="Zhang X."/>
            <person name="Suruliraj S."/>
            <person name="Warren W."/>
            <person name="Mitreva M."/>
            <person name="Mardis E.R."/>
            <person name="Wilson R.K."/>
        </authorList>
    </citation>
    <scope>NUCLEOTIDE SEQUENCE [LARGE SCALE GENOMIC DNA]</scope>
    <source>
        <strain evidence="10 11">F0055</strain>
    </source>
</reference>
<keyword evidence="4 5" id="KW-0274">FAD</keyword>
<dbReference type="InterPro" id="IPR009075">
    <property type="entry name" value="AcylCo_DH/oxidase_C"/>
</dbReference>
<dbReference type="EMBL" id="AMEP01000043">
    <property type="protein sequence ID" value="EKY02977.1"/>
    <property type="molecule type" value="Genomic_DNA"/>
</dbReference>
<gene>
    <name evidence="10" type="ORF">HMPREF9151_00566</name>
</gene>
<dbReference type="PATRIC" id="fig|1127699.3.peg.518"/>
<evidence type="ECO:0000259" key="8">
    <source>
        <dbReference type="Pfam" id="PF02771"/>
    </source>
</evidence>
<keyword evidence="11" id="KW-1185">Reference proteome</keyword>
<dbReference type="Pfam" id="PF02770">
    <property type="entry name" value="Acyl-CoA_dh_M"/>
    <property type="match status" value="1"/>
</dbReference>
<feature type="domain" description="Acyl-CoA dehydrogenase/oxidase N-terminal" evidence="8">
    <location>
        <begin position="94"/>
        <end position="169"/>
    </location>
</feature>
<dbReference type="OrthoDB" id="9802867at2"/>
<evidence type="ECO:0000313" key="11">
    <source>
        <dbReference type="Proteomes" id="UP000010433"/>
    </source>
</evidence>
<dbReference type="SUPFAM" id="SSF56645">
    <property type="entry name" value="Acyl-CoA dehydrogenase NM domain-like"/>
    <property type="match status" value="1"/>
</dbReference>
<dbReference type="Gene3D" id="2.40.110.10">
    <property type="entry name" value="Butyryl-CoA Dehydrogenase, subunit A, domain 2"/>
    <property type="match status" value="1"/>
</dbReference>
<dbReference type="InterPro" id="IPR020964">
    <property type="entry name" value="Acyl-CoA_dehydrogenase_C"/>
</dbReference>
<dbReference type="InterPro" id="IPR006091">
    <property type="entry name" value="Acyl-CoA_Oxase/DH_mid-dom"/>
</dbReference>
<dbReference type="Gene3D" id="1.20.120.470">
    <property type="entry name" value="Acyl-CoA dehydrogenase, C-terminal domain"/>
    <property type="match status" value="1"/>
</dbReference>
<evidence type="ECO:0000259" key="6">
    <source>
        <dbReference type="Pfam" id="PF00441"/>
    </source>
</evidence>
<dbReference type="InterPro" id="IPR009100">
    <property type="entry name" value="AcylCoA_DH/oxidase_NM_dom_sf"/>
</dbReference>
<dbReference type="Pfam" id="PF00441">
    <property type="entry name" value="Acyl-CoA_dh_1"/>
    <property type="match status" value="1"/>
</dbReference>
<dbReference type="STRING" id="1127699.HMPREF9151_00566"/>
<evidence type="ECO:0000313" key="10">
    <source>
        <dbReference type="EMBL" id="EKY02977.1"/>
    </source>
</evidence>
<dbReference type="InterPro" id="IPR006089">
    <property type="entry name" value="Acyl-CoA_DH_CS"/>
</dbReference>
<organism evidence="10 11">
    <name type="scientific">Hoylesella saccharolytica F0055</name>
    <dbReference type="NCBI Taxonomy" id="1127699"/>
    <lineage>
        <taxon>Bacteria</taxon>
        <taxon>Pseudomonadati</taxon>
        <taxon>Bacteroidota</taxon>
        <taxon>Bacteroidia</taxon>
        <taxon>Bacteroidales</taxon>
        <taxon>Prevotellaceae</taxon>
        <taxon>Hoylesella</taxon>
    </lineage>
</organism>
<evidence type="ECO:0000256" key="5">
    <source>
        <dbReference type="RuleBase" id="RU362125"/>
    </source>
</evidence>
<dbReference type="InterPro" id="IPR046373">
    <property type="entry name" value="Acyl-CoA_Oxase/DH_mid-dom_sf"/>
</dbReference>
<dbReference type="InterPro" id="IPR036250">
    <property type="entry name" value="AcylCo_DH-like_C"/>
</dbReference>
<comment type="similarity">
    <text evidence="2 5">Belongs to the acyl-CoA dehydrogenase family.</text>
</comment>
<protein>
    <submittedName>
        <fullName evidence="10">Acyl-CoA dehydrogenase protein</fullName>
    </submittedName>
</protein>
<dbReference type="GO" id="GO:0003995">
    <property type="term" value="F:acyl-CoA dehydrogenase activity"/>
    <property type="evidence" value="ECO:0007669"/>
    <property type="project" value="InterPro"/>
</dbReference>
<keyword evidence="5" id="KW-0560">Oxidoreductase</keyword>
<dbReference type="Gene3D" id="1.10.540.10">
    <property type="entry name" value="Acyl-CoA dehydrogenase/oxidase, N-terminal domain"/>
    <property type="match status" value="1"/>
</dbReference>
<name>L1NIF4_9BACT</name>
<dbReference type="Pfam" id="PF12186">
    <property type="entry name" value="AcylCoA_dehyd_C"/>
    <property type="match status" value="1"/>
</dbReference>
<dbReference type="GO" id="GO:0050660">
    <property type="term" value="F:flavin adenine dinucleotide binding"/>
    <property type="evidence" value="ECO:0007669"/>
    <property type="project" value="InterPro"/>
</dbReference>
<keyword evidence="3 5" id="KW-0285">Flavoprotein</keyword>
<dbReference type="HOGENOM" id="CLU_018204_12_2_10"/>